<evidence type="ECO:0000256" key="12">
    <source>
        <dbReference type="PROSITE-ProRule" id="PRU00110"/>
    </source>
</evidence>
<comment type="subcellular location">
    <subcellularLocation>
        <location evidence="2">Cell membrane</location>
        <topology evidence="2">Multi-pass membrane protein</topology>
    </subcellularLocation>
</comment>
<dbReference type="InterPro" id="IPR005467">
    <property type="entry name" value="His_kinase_dom"/>
</dbReference>
<evidence type="ECO:0000256" key="3">
    <source>
        <dbReference type="ARBA" id="ARBA00012438"/>
    </source>
</evidence>
<dbReference type="SUPFAM" id="SSF52172">
    <property type="entry name" value="CheY-like"/>
    <property type="match status" value="1"/>
</dbReference>
<dbReference type="SUPFAM" id="SSF55874">
    <property type="entry name" value="ATPase domain of HSP90 chaperone/DNA topoisomerase II/histidine kinase"/>
    <property type="match status" value="1"/>
</dbReference>
<keyword evidence="4" id="KW-1003">Cell membrane</keyword>
<dbReference type="Pfam" id="PF00072">
    <property type="entry name" value="Response_reg"/>
    <property type="match status" value="1"/>
</dbReference>
<dbReference type="PROSITE" id="PS50109">
    <property type="entry name" value="HIS_KIN"/>
    <property type="match status" value="1"/>
</dbReference>
<dbReference type="InterPro" id="IPR003594">
    <property type="entry name" value="HATPase_dom"/>
</dbReference>
<feature type="domain" description="HPt" evidence="17">
    <location>
        <begin position="622"/>
        <end position="715"/>
    </location>
</feature>
<dbReference type="InterPro" id="IPR001789">
    <property type="entry name" value="Sig_transdc_resp-reg_receiver"/>
</dbReference>
<dbReference type="Pfam" id="PF00512">
    <property type="entry name" value="HisKA"/>
    <property type="match status" value="1"/>
</dbReference>
<dbReference type="Proteomes" id="UP001596411">
    <property type="component" value="Unassembled WGS sequence"/>
</dbReference>
<feature type="domain" description="Response regulatory" evidence="16">
    <location>
        <begin position="473"/>
        <end position="590"/>
    </location>
</feature>
<dbReference type="SMART" id="SM00448">
    <property type="entry name" value="REC"/>
    <property type="match status" value="1"/>
</dbReference>
<dbReference type="EC" id="2.7.13.3" evidence="3"/>
<dbReference type="PANTHER" id="PTHR45339">
    <property type="entry name" value="HYBRID SIGNAL TRANSDUCTION HISTIDINE KINASE J"/>
    <property type="match status" value="1"/>
</dbReference>
<protein>
    <recommendedName>
        <fullName evidence="3">histidine kinase</fullName>
        <ecNumber evidence="3">2.7.13.3</ecNumber>
    </recommendedName>
</protein>
<dbReference type="Pfam" id="PF02518">
    <property type="entry name" value="HATPase_c"/>
    <property type="match status" value="1"/>
</dbReference>
<keyword evidence="7" id="KW-0547">Nucleotide-binding</keyword>
<dbReference type="InterPro" id="IPR036641">
    <property type="entry name" value="HPT_dom_sf"/>
</dbReference>
<accession>A0ABW2ER11</accession>
<evidence type="ECO:0000256" key="9">
    <source>
        <dbReference type="ARBA" id="ARBA00022989"/>
    </source>
</evidence>
<evidence type="ECO:0000256" key="6">
    <source>
        <dbReference type="ARBA" id="ARBA00022692"/>
    </source>
</evidence>
<evidence type="ECO:0000256" key="1">
    <source>
        <dbReference type="ARBA" id="ARBA00000085"/>
    </source>
</evidence>
<evidence type="ECO:0000256" key="5">
    <source>
        <dbReference type="ARBA" id="ARBA00022553"/>
    </source>
</evidence>
<evidence type="ECO:0000256" key="2">
    <source>
        <dbReference type="ARBA" id="ARBA00004651"/>
    </source>
</evidence>
<evidence type="ECO:0000256" key="8">
    <source>
        <dbReference type="ARBA" id="ARBA00022840"/>
    </source>
</evidence>
<dbReference type="CDD" id="cd16922">
    <property type="entry name" value="HATPase_EvgS-ArcB-TorS-like"/>
    <property type="match status" value="1"/>
</dbReference>
<dbReference type="RefSeq" id="WP_346061707.1">
    <property type="nucleotide sequence ID" value="NZ_BAAADR010000004.1"/>
</dbReference>
<dbReference type="InterPro" id="IPR011006">
    <property type="entry name" value="CheY-like_superfamily"/>
</dbReference>
<evidence type="ECO:0000256" key="11">
    <source>
        <dbReference type="ARBA" id="ARBA00023136"/>
    </source>
</evidence>
<dbReference type="InterPro" id="IPR036890">
    <property type="entry name" value="HATPase_C_sf"/>
</dbReference>
<evidence type="ECO:0000256" key="13">
    <source>
        <dbReference type="PROSITE-ProRule" id="PRU00169"/>
    </source>
</evidence>
<dbReference type="PROSITE" id="PS50110">
    <property type="entry name" value="RESPONSE_REGULATORY"/>
    <property type="match status" value="1"/>
</dbReference>
<proteinExistence type="predicted"/>
<feature type="modified residue" description="4-aspartylphosphate" evidence="13">
    <location>
        <position position="522"/>
    </location>
</feature>
<feature type="transmembrane region" description="Helical" evidence="14">
    <location>
        <begin position="170"/>
        <end position="193"/>
    </location>
</feature>
<sequence>MLRYPIRFKLGVFAALAFFSAAVIVTGLVLWRQESLAQSVGVDTTWAAYKLDREVVQLRNDLAMQEGEELESLRMRLELLYSRINLLRRGELAALLASIPAASRMMPTLVTQIEALDEAIYSQPRLDDALRRRLDEQLAVLGHNTEQLVVVVNGFLAESAHRERSNLQGLYTLLLVMILLMSLAGALVALFLFREARDHARARGSLESLSQELEISASQAQAANQAKSEFLATVSHEIRTPLNGVIGMSDLLLGRPLDDAARRYASTIHDSAGLLLNLINDILDFSKIEAGRLELEQTSFDLREVVQGALTLFAPRARSRGLALGCDLDPALPRRLEGDPGRLRQVLLNLLSNAIKFTERGEVRLAGHWLESGRLRLEIIDTGCGIREEAQSQLFEPFRQGDASTARRFGGTGLGLAISRRLVEAMGGEIDFESRPGEGTRFWVELPLRVVEGAVAVPQAVTETATALRFEARLLVVEDNPVNQQVARAMLESLGCRVTLAENGVEALARAEAEHFDLIFMDIQMPGMDGMEATRQLRARGGWLAEVPIVAMTAGGLADERELCLAVGMSDYLTKPFYRNELVALLSHHLSGTEAPPPPVPAAAPAHDLEASTLEELRDSLGTPGVRSLVDLYCQQLPDRLATLARRVAAGECREAMQLAHLLKGESASVGACRLAYLAGELEREARAENEAAMRAAMTALEVARAPLQAALQEWLAALPEADS</sequence>
<dbReference type="Gene3D" id="1.20.120.160">
    <property type="entry name" value="HPT domain"/>
    <property type="match status" value="1"/>
</dbReference>
<keyword evidence="5 13" id="KW-0597">Phosphoprotein</keyword>
<dbReference type="PANTHER" id="PTHR45339:SF1">
    <property type="entry name" value="HYBRID SIGNAL TRANSDUCTION HISTIDINE KINASE J"/>
    <property type="match status" value="1"/>
</dbReference>
<dbReference type="CDD" id="cd00082">
    <property type="entry name" value="HisKA"/>
    <property type="match status" value="1"/>
</dbReference>
<dbReference type="EMBL" id="JBHSZP010000002">
    <property type="protein sequence ID" value="MFC7088431.1"/>
    <property type="molecule type" value="Genomic_DNA"/>
</dbReference>
<reference evidence="19" key="1">
    <citation type="journal article" date="2019" name="Int. J. Syst. Evol. Microbiol.">
        <title>The Global Catalogue of Microorganisms (GCM) 10K type strain sequencing project: providing services to taxonomists for standard genome sequencing and annotation.</title>
        <authorList>
            <consortium name="The Broad Institute Genomics Platform"/>
            <consortium name="The Broad Institute Genome Sequencing Center for Infectious Disease"/>
            <person name="Wu L."/>
            <person name="Ma J."/>
        </authorList>
    </citation>
    <scope>NUCLEOTIDE SEQUENCE [LARGE SCALE GENOMIC DNA]</scope>
    <source>
        <strain evidence="19">CGMCC 1.13666</strain>
    </source>
</reference>
<dbReference type="Pfam" id="PF01627">
    <property type="entry name" value="Hpt"/>
    <property type="match status" value="1"/>
</dbReference>
<evidence type="ECO:0000256" key="4">
    <source>
        <dbReference type="ARBA" id="ARBA00022475"/>
    </source>
</evidence>
<dbReference type="InterPro" id="IPR004358">
    <property type="entry name" value="Sig_transdc_His_kin-like_C"/>
</dbReference>
<dbReference type="PROSITE" id="PS50894">
    <property type="entry name" value="HPT"/>
    <property type="match status" value="1"/>
</dbReference>
<comment type="caution">
    <text evidence="18">The sequence shown here is derived from an EMBL/GenBank/DDBJ whole genome shotgun (WGS) entry which is preliminary data.</text>
</comment>
<dbReference type="InterPro" id="IPR008207">
    <property type="entry name" value="Sig_transdc_His_kin_Hpt_dom"/>
</dbReference>
<dbReference type="SMART" id="SM00388">
    <property type="entry name" value="HisKA"/>
    <property type="match status" value="1"/>
</dbReference>
<feature type="transmembrane region" description="Helical" evidence="14">
    <location>
        <begin position="12"/>
        <end position="31"/>
    </location>
</feature>
<feature type="modified residue" description="Phosphohistidine" evidence="12">
    <location>
        <position position="661"/>
    </location>
</feature>
<evidence type="ECO:0000256" key="7">
    <source>
        <dbReference type="ARBA" id="ARBA00022741"/>
    </source>
</evidence>
<keyword evidence="8 18" id="KW-0067">ATP-binding</keyword>
<keyword evidence="6 14" id="KW-0812">Transmembrane</keyword>
<keyword evidence="11 14" id="KW-0472">Membrane</keyword>
<keyword evidence="19" id="KW-1185">Reference proteome</keyword>
<dbReference type="SMART" id="SM00387">
    <property type="entry name" value="HATPase_c"/>
    <property type="match status" value="1"/>
</dbReference>
<organism evidence="18 19">
    <name type="scientific">Halomonas salifodinae</name>
    <dbReference type="NCBI Taxonomy" id="438745"/>
    <lineage>
        <taxon>Bacteria</taxon>
        <taxon>Pseudomonadati</taxon>
        <taxon>Pseudomonadota</taxon>
        <taxon>Gammaproteobacteria</taxon>
        <taxon>Oceanospirillales</taxon>
        <taxon>Halomonadaceae</taxon>
        <taxon>Halomonas</taxon>
    </lineage>
</organism>
<evidence type="ECO:0000256" key="14">
    <source>
        <dbReference type="SAM" id="Phobius"/>
    </source>
</evidence>
<evidence type="ECO:0000259" key="16">
    <source>
        <dbReference type="PROSITE" id="PS50110"/>
    </source>
</evidence>
<dbReference type="Gene3D" id="3.30.565.10">
    <property type="entry name" value="Histidine kinase-like ATPase, C-terminal domain"/>
    <property type="match status" value="1"/>
</dbReference>
<keyword evidence="10" id="KW-0902">Two-component regulatory system</keyword>
<dbReference type="SUPFAM" id="SSF47384">
    <property type="entry name" value="Homodimeric domain of signal transducing histidine kinase"/>
    <property type="match status" value="1"/>
</dbReference>
<evidence type="ECO:0000256" key="10">
    <source>
        <dbReference type="ARBA" id="ARBA00023012"/>
    </source>
</evidence>
<dbReference type="GO" id="GO:0005524">
    <property type="term" value="F:ATP binding"/>
    <property type="evidence" value="ECO:0007669"/>
    <property type="project" value="UniProtKB-KW"/>
</dbReference>
<keyword evidence="9 14" id="KW-1133">Transmembrane helix</keyword>
<evidence type="ECO:0000313" key="19">
    <source>
        <dbReference type="Proteomes" id="UP001596411"/>
    </source>
</evidence>
<name>A0ABW2ER11_9GAMM</name>
<comment type="catalytic activity">
    <reaction evidence="1">
        <text>ATP + protein L-histidine = ADP + protein N-phospho-L-histidine.</text>
        <dbReference type="EC" id="2.7.13.3"/>
    </reaction>
</comment>
<dbReference type="Gene3D" id="3.40.50.2300">
    <property type="match status" value="1"/>
</dbReference>
<evidence type="ECO:0000313" key="18">
    <source>
        <dbReference type="EMBL" id="MFC7088431.1"/>
    </source>
</evidence>
<evidence type="ECO:0000259" key="17">
    <source>
        <dbReference type="PROSITE" id="PS50894"/>
    </source>
</evidence>
<gene>
    <name evidence="18" type="ORF">ACFQH5_02560</name>
</gene>
<feature type="domain" description="Histidine kinase" evidence="15">
    <location>
        <begin position="233"/>
        <end position="450"/>
    </location>
</feature>
<dbReference type="Gene3D" id="1.10.287.130">
    <property type="match status" value="1"/>
</dbReference>
<dbReference type="PRINTS" id="PR00344">
    <property type="entry name" value="BCTRLSENSOR"/>
</dbReference>
<dbReference type="InterPro" id="IPR003661">
    <property type="entry name" value="HisK_dim/P_dom"/>
</dbReference>
<dbReference type="InterPro" id="IPR036097">
    <property type="entry name" value="HisK_dim/P_sf"/>
</dbReference>
<evidence type="ECO:0000259" key="15">
    <source>
        <dbReference type="PROSITE" id="PS50109"/>
    </source>
</evidence>
<dbReference type="CDD" id="cd17546">
    <property type="entry name" value="REC_hyHK_CKI1_RcsC-like"/>
    <property type="match status" value="1"/>
</dbReference>
<dbReference type="SUPFAM" id="SSF47226">
    <property type="entry name" value="Histidine-containing phosphotransfer domain, HPT domain"/>
    <property type="match status" value="1"/>
</dbReference>